<organism evidence="1 2">
    <name type="scientific">Brassica rapa subsp. trilocularis</name>
    <dbReference type="NCBI Taxonomy" id="1813537"/>
    <lineage>
        <taxon>Eukaryota</taxon>
        <taxon>Viridiplantae</taxon>
        <taxon>Streptophyta</taxon>
        <taxon>Embryophyta</taxon>
        <taxon>Tracheophyta</taxon>
        <taxon>Spermatophyta</taxon>
        <taxon>Magnoliopsida</taxon>
        <taxon>eudicotyledons</taxon>
        <taxon>Gunneridae</taxon>
        <taxon>Pentapetalae</taxon>
        <taxon>rosids</taxon>
        <taxon>malvids</taxon>
        <taxon>Brassicales</taxon>
        <taxon>Brassicaceae</taxon>
        <taxon>Brassiceae</taxon>
        <taxon>Brassica</taxon>
    </lineage>
</organism>
<dbReference type="EMBL" id="JADBGQ010000004">
    <property type="protein sequence ID" value="KAG5400170.1"/>
    <property type="molecule type" value="Genomic_DNA"/>
</dbReference>
<reference evidence="1 2" key="1">
    <citation type="submission" date="2021-03" db="EMBL/GenBank/DDBJ databases">
        <authorList>
            <person name="King G.J."/>
            <person name="Bancroft I."/>
            <person name="Baten A."/>
            <person name="Bloomfield J."/>
            <person name="Borpatragohain P."/>
            <person name="He Z."/>
            <person name="Irish N."/>
            <person name="Irwin J."/>
            <person name="Liu K."/>
            <person name="Mauleon R.P."/>
            <person name="Moore J."/>
            <person name="Morris R."/>
            <person name="Ostergaard L."/>
            <person name="Wang B."/>
            <person name="Wells R."/>
        </authorList>
    </citation>
    <scope>NUCLEOTIDE SEQUENCE [LARGE SCALE GENOMIC DNA]</scope>
    <source>
        <strain evidence="1">R-o-18</strain>
        <tissue evidence="1">Leaf</tissue>
    </source>
</reference>
<keyword evidence="2" id="KW-1185">Reference proteome</keyword>
<dbReference type="Proteomes" id="UP000823674">
    <property type="component" value="Chromosome A04"/>
</dbReference>
<gene>
    <name evidence="1" type="primary">A04g502130.1_BraROA</name>
    <name evidence="1" type="ORF">IGI04_014777</name>
</gene>
<protein>
    <submittedName>
        <fullName evidence="1">Uncharacterized protein</fullName>
    </submittedName>
</protein>
<accession>A0ABQ7MN72</accession>
<sequence>MVLSRGSSLMLLKVLEFPLEILEVLGSIWDQKGSGKCCLGEQSTRAGVSPRCKTSRQPSILLERVSHVAPVPRSGALLA</sequence>
<proteinExistence type="predicted"/>
<comment type="caution">
    <text evidence="1">The sequence shown here is derived from an EMBL/GenBank/DDBJ whole genome shotgun (WGS) entry which is preliminary data.</text>
</comment>
<evidence type="ECO:0000313" key="1">
    <source>
        <dbReference type="EMBL" id="KAG5400170.1"/>
    </source>
</evidence>
<name>A0ABQ7MN72_BRACM</name>
<evidence type="ECO:0000313" key="2">
    <source>
        <dbReference type="Proteomes" id="UP000823674"/>
    </source>
</evidence>